<name>A0A1H9RQM8_9LACT</name>
<evidence type="ECO:0000313" key="4">
    <source>
        <dbReference type="EMBL" id="SER75092.1"/>
    </source>
</evidence>
<dbReference type="Pfam" id="PF00583">
    <property type="entry name" value="Acetyltransf_1"/>
    <property type="match status" value="1"/>
</dbReference>
<evidence type="ECO:0000259" key="3">
    <source>
        <dbReference type="PROSITE" id="PS51186"/>
    </source>
</evidence>
<dbReference type="InterPro" id="IPR050680">
    <property type="entry name" value="YpeA/RimI_acetyltransf"/>
</dbReference>
<accession>A0A1H9RQM8</accession>
<sequence>MKIIETRNPALMARLGRMMQEKHRTLYPTFFKPYNQAAVQTYFEEIFANPNEVVYLWQDQQEEVAAYLWLGIETVPETVYRYGYKRLYIHHIAIMPEYQGKGLSKTLLSFADDYAKQHQIDAVELHYWPDNSIAKHTYEKFGYVPYQEIAQKKLHD</sequence>
<dbReference type="OrthoDB" id="360261at2"/>
<proteinExistence type="predicted"/>
<reference evidence="4 5" key="1">
    <citation type="submission" date="2016-10" db="EMBL/GenBank/DDBJ databases">
        <authorList>
            <person name="de Groot N.N."/>
        </authorList>
    </citation>
    <scope>NUCLEOTIDE SEQUENCE [LARGE SCALE GENOMIC DNA]</scope>
    <source>
        <strain evidence="4 5">DSM 13760</strain>
    </source>
</reference>
<keyword evidence="5" id="KW-1185">Reference proteome</keyword>
<dbReference type="Gene3D" id="3.40.630.30">
    <property type="match status" value="1"/>
</dbReference>
<evidence type="ECO:0000313" key="5">
    <source>
        <dbReference type="Proteomes" id="UP000198948"/>
    </source>
</evidence>
<dbReference type="STRING" id="142588.SAMN04488559_1058"/>
<dbReference type="EMBL" id="FOHA01000005">
    <property type="protein sequence ID" value="SER75092.1"/>
    <property type="molecule type" value="Genomic_DNA"/>
</dbReference>
<dbReference type="PROSITE" id="PS51186">
    <property type="entry name" value="GNAT"/>
    <property type="match status" value="1"/>
</dbReference>
<dbReference type="GO" id="GO:0016747">
    <property type="term" value="F:acyltransferase activity, transferring groups other than amino-acyl groups"/>
    <property type="evidence" value="ECO:0007669"/>
    <property type="project" value="InterPro"/>
</dbReference>
<keyword evidence="1 4" id="KW-0808">Transferase</keyword>
<dbReference type="RefSeq" id="WP_092651043.1">
    <property type="nucleotide sequence ID" value="NZ_FOHA01000005.1"/>
</dbReference>
<dbReference type="PANTHER" id="PTHR43420:SF47">
    <property type="entry name" value="N-ACETYLTRANSFERASE DOMAIN-CONTAINING PROTEIN"/>
    <property type="match status" value="1"/>
</dbReference>
<evidence type="ECO:0000256" key="1">
    <source>
        <dbReference type="ARBA" id="ARBA00022679"/>
    </source>
</evidence>
<dbReference type="InterPro" id="IPR016181">
    <property type="entry name" value="Acyl_CoA_acyltransferase"/>
</dbReference>
<gene>
    <name evidence="4" type="ORF">SAMN04488559_1058</name>
</gene>
<dbReference type="PANTHER" id="PTHR43420">
    <property type="entry name" value="ACETYLTRANSFERASE"/>
    <property type="match status" value="1"/>
</dbReference>
<dbReference type="AlphaFoldDB" id="A0A1H9RQM8"/>
<evidence type="ECO:0000256" key="2">
    <source>
        <dbReference type="ARBA" id="ARBA00023315"/>
    </source>
</evidence>
<feature type="domain" description="N-acetyltransferase" evidence="3">
    <location>
        <begin position="4"/>
        <end position="156"/>
    </location>
</feature>
<dbReference type="Proteomes" id="UP000198948">
    <property type="component" value="Unassembled WGS sequence"/>
</dbReference>
<protein>
    <submittedName>
        <fullName evidence="4">Acetyltransferase (GNAT) family protein</fullName>
    </submittedName>
</protein>
<organism evidence="4 5">
    <name type="scientific">Isobaculum melis</name>
    <dbReference type="NCBI Taxonomy" id="142588"/>
    <lineage>
        <taxon>Bacteria</taxon>
        <taxon>Bacillati</taxon>
        <taxon>Bacillota</taxon>
        <taxon>Bacilli</taxon>
        <taxon>Lactobacillales</taxon>
        <taxon>Carnobacteriaceae</taxon>
        <taxon>Isobaculum</taxon>
    </lineage>
</organism>
<dbReference type="InterPro" id="IPR000182">
    <property type="entry name" value="GNAT_dom"/>
</dbReference>
<keyword evidence="2" id="KW-0012">Acyltransferase</keyword>
<dbReference type="CDD" id="cd04301">
    <property type="entry name" value="NAT_SF"/>
    <property type="match status" value="1"/>
</dbReference>
<dbReference type="SUPFAM" id="SSF55729">
    <property type="entry name" value="Acyl-CoA N-acyltransferases (Nat)"/>
    <property type="match status" value="1"/>
</dbReference>